<comment type="caution">
    <text evidence="3">The sequence shown here is derived from an EMBL/GenBank/DDBJ whole genome shotgun (WGS) entry which is preliminary data.</text>
</comment>
<keyword evidence="4" id="KW-1185">Reference proteome</keyword>
<organism evidence="3 4">
    <name type="scientific">Plectosphaerella plurivora</name>
    <dbReference type="NCBI Taxonomy" id="936078"/>
    <lineage>
        <taxon>Eukaryota</taxon>
        <taxon>Fungi</taxon>
        <taxon>Dikarya</taxon>
        <taxon>Ascomycota</taxon>
        <taxon>Pezizomycotina</taxon>
        <taxon>Sordariomycetes</taxon>
        <taxon>Hypocreomycetidae</taxon>
        <taxon>Glomerellales</taxon>
        <taxon>Plectosphaerellaceae</taxon>
        <taxon>Plectosphaerella</taxon>
    </lineage>
</organism>
<reference evidence="3" key="1">
    <citation type="journal article" date="2021" name="Nat. Commun.">
        <title>Genetic determinants of endophytism in the Arabidopsis root mycobiome.</title>
        <authorList>
            <person name="Mesny F."/>
            <person name="Miyauchi S."/>
            <person name="Thiergart T."/>
            <person name="Pickel B."/>
            <person name="Atanasova L."/>
            <person name="Karlsson M."/>
            <person name="Huettel B."/>
            <person name="Barry K.W."/>
            <person name="Haridas S."/>
            <person name="Chen C."/>
            <person name="Bauer D."/>
            <person name="Andreopoulos W."/>
            <person name="Pangilinan J."/>
            <person name="LaButti K."/>
            <person name="Riley R."/>
            <person name="Lipzen A."/>
            <person name="Clum A."/>
            <person name="Drula E."/>
            <person name="Henrissat B."/>
            <person name="Kohler A."/>
            <person name="Grigoriev I.V."/>
            <person name="Martin F.M."/>
            <person name="Hacquard S."/>
        </authorList>
    </citation>
    <scope>NUCLEOTIDE SEQUENCE</scope>
    <source>
        <strain evidence="3">MPI-SDFR-AT-0117</strain>
    </source>
</reference>
<dbReference type="OrthoDB" id="2247093at2759"/>
<feature type="compositionally biased region" description="Polar residues" evidence="1">
    <location>
        <begin position="373"/>
        <end position="382"/>
    </location>
</feature>
<evidence type="ECO:0000313" key="3">
    <source>
        <dbReference type="EMBL" id="KAH6687397.1"/>
    </source>
</evidence>
<evidence type="ECO:0000313" key="4">
    <source>
        <dbReference type="Proteomes" id="UP000770015"/>
    </source>
</evidence>
<sequence length="382" mass="41088">MAPDPSLPRWPERGPDGSPSGHNVHGGHALPYPGPRAPERPPGALSQGVRSMSQPIIPYPRFGSHMQPAGAPRPQIWPAQQGHPPPGQHNAPSPTTAPSPSQSAEEPVGTPLYRSLLSVAAKGGFDGQTMLRMASGPGGEPLDIVLDTNNASRQMDEKRQRNATASHRHRYRKKEERQMLETEHRDLKARLAAMEQERDFYRAERARLRDILLRTPYADQAAGPPSPPAGATSLPEGNSSDPGSLRTGVSRPASAAPMTERPARRRRTKGPESTLPNYAPVSPISAPLPAISGPGYGSSSEPSPPLSANARLPSLRAVEGMARDNIPTQTAGGPPYPTYTRVPHETGWVHHITEQPGLAHPHTQGPPAPYPHQGQQNPHDQR</sequence>
<feature type="compositionally biased region" description="Basic and acidic residues" evidence="1">
    <location>
        <begin position="173"/>
        <end position="182"/>
    </location>
</feature>
<feature type="compositionally biased region" description="Basic and acidic residues" evidence="1">
    <location>
        <begin position="342"/>
        <end position="353"/>
    </location>
</feature>
<name>A0A9P9AAI8_9PEZI</name>
<dbReference type="PROSITE" id="PS00036">
    <property type="entry name" value="BZIP_BASIC"/>
    <property type="match status" value="1"/>
</dbReference>
<proteinExistence type="predicted"/>
<dbReference type="SUPFAM" id="SSF57959">
    <property type="entry name" value="Leucine zipper domain"/>
    <property type="match status" value="1"/>
</dbReference>
<dbReference type="EMBL" id="JAGSXJ010000011">
    <property type="protein sequence ID" value="KAH6687397.1"/>
    <property type="molecule type" value="Genomic_DNA"/>
</dbReference>
<feature type="region of interest" description="Disordered" evidence="1">
    <location>
        <begin position="217"/>
        <end position="382"/>
    </location>
</feature>
<feature type="region of interest" description="Disordered" evidence="1">
    <location>
        <begin position="1"/>
        <end position="112"/>
    </location>
</feature>
<gene>
    <name evidence="3" type="ORF">F5X68DRAFT_231867</name>
</gene>
<dbReference type="InterPro" id="IPR004827">
    <property type="entry name" value="bZIP"/>
</dbReference>
<protein>
    <recommendedName>
        <fullName evidence="2">BZIP domain-containing protein</fullName>
    </recommendedName>
</protein>
<dbReference type="Proteomes" id="UP000770015">
    <property type="component" value="Unassembled WGS sequence"/>
</dbReference>
<feature type="compositionally biased region" description="Low complexity" evidence="1">
    <location>
        <begin position="78"/>
        <end position="104"/>
    </location>
</feature>
<dbReference type="AlphaFoldDB" id="A0A9P9AAI8"/>
<dbReference type="InterPro" id="IPR046347">
    <property type="entry name" value="bZIP_sf"/>
</dbReference>
<evidence type="ECO:0000256" key="1">
    <source>
        <dbReference type="SAM" id="MobiDB-lite"/>
    </source>
</evidence>
<dbReference type="CDD" id="cd14686">
    <property type="entry name" value="bZIP"/>
    <property type="match status" value="1"/>
</dbReference>
<feature type="domain" description="BZIP" evidence="2">
    <location>
        <begin position="158"/>
        <end position="172"/>
    </location>
</feature>
<feature type="region of interest" description="Disordered" evidence="1">
    <location>
        <begin position="151"/>
        <end position="182"/>
    </location>
</feature>
<dbReference type="GO" id="GO:0003700">
    <property type="term" value="F:DNA-binding transcription factor activity"/>
    <property type="evidence" value="ECO:0007669"/>
    <property type="project" value="InterPro"/>
</dbReference>
<accession>A0A9P9AAI8</accession>
<evidence type="ECO:0000259" key="2">
    <source>
        <dbReference type="PROSITE" id="PS00036"/>
    </source>
</evidence>